<comment type="caution">
    <text evidence="1">The sequence shown here is derived from an EMBL/GenBank/DDBJ whole genome shotgun (WGS) entry which is preliminary data.</text>
</comment>
<dbReference type="EMBL" id="BAABBI010000010">
    <property type="protein sequence ID" value="GAA3793012.1"/>
    <property type="molecule type" value="Genomic_DNA"/>
</dbReference>
<keyword evidence="2" id="KW-1185">Reference proteome</keyword>
<name>A0ABP7HFC6_9FLAO</name>
<dbReference type="InterPro" id="IPR015943">
    <property type="entry name" value="WD40/YVTN_repeat-like_dom_sf"/>
</dbReference>
<proteinExistence type="predicted"/>
<dbReference type="Pfam" id="PF07494">
    <property type="entry name" value="Reg_prop"/>
    <property type="match status" value="3"/>
</dbReference>
<dbReference type="Gene3D" id="2.130.10.10">
    <property type="entry name" value="YVTN repeat-like/Quinoprotein amine dehydrogenase"/>
    <property type="match status" value="3"/>
</dbReference>
<evidence type="ECO:0000313" key="2">
    <source>
        <dbReference type="Proteomes" id="UP001501456"/>
    </source>
</evidence>
<sequence length="370" mass="42232">MQTAVRHLLKPKMNRKKELIYLILILTLNFSCIDNKPLKTEVIKPELVNTLQTDTLKFTSGVRAIFQDSKGIYWLGSHNEGVCYFDGKTFKYLTTNDGLIDNQIRSIQEDKNGIIWIATARGVNSYNGNKLMSYSTEFNAPKSDWNATTGNLWFYAGEEDGINRFDGMNMNYLIFPKPKHIDPNNSFGVTGISTDKEERVWIATYSALYSYDGKVVDFFGHETLNLEDHEQIHIRSILADSKGRIWIGNNGIGVILKSGDSTIHFSEEQGKLIPKNEFNENTRTGQFTKNTGLQSVFTIEEDSEGNIWFGDRDSGAWKYNGKTLTNYTINDKLLKPMIWTIYKDNDNNLLFGMADGQVYIFNGKSFNKKF</sequence>
<dbReference type="InterPro" id="IPR011110">
    <property type="entry name" value="Reg_prop"/>
</dbReference>
<evidence type="ECO:0008006" key="3">
    <source>
        <dbReference type="Google" id="ProtNLM"/>
    </source>
</evidence>
<organism evidence="1 2">
    <name type="scientific">Corallibacter vietnamensis</name>
    <dbReference type="NCBI Taxonomy" id="904130"/>
    <lineage>
        <taxon>Bacteria</taxon>
        <taxon>Pseudomonadati</taxon>
        <taxon>Bacteroidota</taxon>
        <taxon>Flavobacteriia</taxon>
        <taxon>Flavobacteriales</taxon>
        <taxon>Flavobacteriaceae</taxon>
        <taxon>Corallibacter</taxon>
    </lineage>
</organism>
<evidence type="ECO:0000313" key="1">
    <source>
        <dbReference type="EMBL" id="GAA3793012.1"/>
    </source>
</evidence>
<gene>
    <name evidence="1" type="ORF">GCM10022271_26560</name>
</gene>
<protein>
    <recommendedName>
        <fullName evidence="3">Diguanylate cyclase</fullName>
    </recommendedName>
</protein>
<dbReference type="Proteomes" id="UP001501456">
    <property type="component" value="Unassembled WGS sequence"/>
</dbReference>
<accession>A0ABP7HFC6</accession>
<reference evidence="2" key="1">
    <citation type="journal article" date="2019" name="Int. J. Syst. Evol. Microbiol.">
        <title>The Global Catalogue of Microorganisms (GCM) 10K type strain sequencing project: providing services to taxonomists for standard genome sequencing and annotation.</title>
        <authorList>
            <consortium name="The Broad Institute Genomics Platform"/>
            <consortium name="The Broad Institute Genome Sequencing Center for Infectious Disease"/>
            <person name="Wu L."/>
            <person name="Ma J."/>
        </authorList>
    </citation>
    <scope>NUCLEOTIDE SEQUENCE [LARGE SCALE GENOMIC DNA]</scope>
    <source>
        <strain evidence="2">JCM 17525</strain>
    </source>
</reference>
<dbReference type="SUPFAM" id="SSF63829">
    <property type="entry name" value="Calcium-dependent phosphotriesterase"/>
    <property type="match status" value="2"/>
</dbReference>